<keyword evidence="14 31" id="KW-0547">Nucleotide-binding</keyword>
<dbReference type="GO" id="GO:0004637">
    <property type="term" value="F:phosphoribosylamine-glycine ligase activity"/>
    <property type="evidence" value="ECO:0007669"/>
    <property type="project" value="UniProtKB-EC"/>
</dbReference>
<comment type="similarity">
    <text evidence="7">In the N-terminal section; belongs to the GARS family.</text>
</comment>
<dbReference type="InterPro" id="IPR013815">
    <property type="entry name" value="ATP_grasp_subdomain_1"/>
</dbReference>
<keyword evidence="12" id="KW-0436">Ligase</keyword>
<evidence type="ECO:0000256" key="15">
    <source>
        <dbReference type="ARBA" id="ARBA00022755"/>
    </source>
</evidence>
<comment type="function">
    <text evidence="24">Catalyzes the second and fifth step in the 'de novo' purine biosynthesis pathway; contains phosphoribosylamine--glycine ligase (GARS) and phosphoribosylformylglycinamidine cyclo-ligase (AIRS) activities.</text>
</comment>
<keyword evidence="13" id="KW-0479">Metal-binding</keyword>
<dbReference type="FunFam" id="3.30.470.20:FF:000018">
    <property type="entry name" value="Trifunctional purine biosynthetic protein adenosine-3"/>
    <property type="match status" value="1"/>
</dbReference>
<keyword evidence="30" id="KW-0802">TPR repeat</keyword>
<comment type="function">
    <text evidence="28">RNA-binding protein involved in post-transcriptional regulation through transcript degradation.</text>
</comment>
<dbReference type="InterPro" id="IPR016188">
    <property type="entry name" value="PurM-like_N"/>
</dbReference>
<dbReference type="PANTHER" id="PTHR10520:SF12">
    <property type="entry name" value="TRIFUNCTIONAL PURINE BIOSYNTHETIC PROTEIN ADENOSINE-3"/>
    <property type="match status" value="1"/>
</dbReference>
<dbReference type="Proteomes" id="UP000830671">
    <property type="component" value="Chromosome 2"/>
</dbReference>
<evidence type="ECO:0000256" key="2">
    <source>
        <dbReference type="ARBA" id="ARBA00004201"/>
    </source>
</evidence>
<protein>
    <recommendedName>
        <fullName evidence="23">RNA-binding protein VTS1</fullName>
        <ecNumber evidence="8">6.3.3.1</ecNumber>
        <ecNumber evidence="9">6.3.4.13</ecNumber>
    </recommendedName>
    <alternativeName>
        <fullName evidence="29">RNA-binding protein vts1</fullName>
    </alternativeName>
</protein>
<dbReference type="InterPro" id="IPR013761">
    <property type="entry name" value="SAM/pointed_sf"/>
</dbReference>
<evidence type="ECO:0000256" key="11">
    <source>
        <dbReference type="ARBA" id="ARBA00022490"/>
    </source>
</evidence>
<evidence type="ECO:0000256" key="1">
    <source>
        <dbReference type="ARBA" id="ARBA00001946"/>
    </source>
</evidence>
<keyword evidence="11" id="KW-0963">Cytoplasm</keyword>
<dbReference type="InterPro" id="IPR037635">
    <property type="entry name" value="VTS1_SAM"/>
</dbReference>
<evidence type="ECO:0000313" key="36">
    <source>
        <dbReference type="Proteomes" id="UP000830671"/>
    </source>
</evidence>
<dbReference type="GO" id="GO:0046872">
    <property type="term" value="F:metal ion binding"/>
    <property type="evidence" value="ECO:0007669"/>
    <property type="project" value="UniProtKB-KW"/>
</dbReference>
<evidence type="ECO:0000256" key="9">
    <source>
        <dbReference type="ARBA" id="ARBA00013255"/>
    </source>
</evidence>
<dbReference type="Gene3D" id="3.40.50.20">
    <property type="match status" value="1"/>
</dbReference>
<dbReference type="EMBL" id="CP019474">
    <property type="protein sequence ID" value="UQC78034.1"/>
    <property type="molecule type" value="Genomic_DNA"/>
</dbReference>
<evidence type="ECO:0000256" key="18">
    <source>
        <dbReference type="ARBA" id="ARBA00022884"/>
    </source>
</evidence>
<evidence type="ECO:0000256" key="16">
    <source>
        <dbReference type="ARBA" id="ARBA00022840"/>
    </source>
</evidence>
<proteinExistence type="inferred from homology"/>
<organism evidence="35 36">
    <name type="scientific">Colletotrichum lupini</name>
    <dbReference type="NCBI Taxonomy" id="145971"/>
    <lineage>
        <taxon>Eukaryota</taxon>
        <taxon>Fungi</taxon>
        <taxon>Dikarya</taxon>
        <taxon>Ascomycota</taxon>
        <taxon>Pezizomycotina</taxon>
        <taxon>Sordariomycetes</taxon>
        <taxon>Hypocreomycetidae</taxon>
        <taxon>Glomerellales</taxon>
        <taxon>Glomerellaceae</taxon>
        <taxon>Colletotrichum</taxon>
        <taxon>Colletotrichum acutatum species complex</taxon>
    </lineage>
</organism>
<dbReference type="Gene3D" id="3.90.600.10">
    <property type="entry name" value="Phosphoribosylglycinamide synthetase, C-terminal domain"/>
    <property type="match status" value="1"/>
</dbReference>
<evidence type="ECO:0000256" key="26">
    <source>
        <dbReference type="ARBA" id="ARBA00047843"/>
    </source>
</evidence>
<evidence type="ECO:0000256" key="28">
    <source>
        <dbReference type="ARBA" id="ARBA00054767"/>
    </source>
</evidence>
<dbReference type="InterPro" id="IPR011761">
    <property type="entry name" value="ATP-grasp"/>
</dbReference>
<dbReference type="InterPro" id="IPR001660">
    <property type="entry name" value="SAM"/>
</dbReference>
<keyword evidence="19" id="KW-0653">Protein transport</keyword>
<dbReference type="GO" id="GO:0006189">
    <property type="term" value="P:'de novo' IMP biosynthetic process"/>
    <property type="evidence" value="ECO:0007669"/>
    <property type="project" value="InterPro"/>
</dbReference>
<dbReference type="Pfam" id="PF00586">
    <property type="entry name" value="AIRS"/>
    <property type="match status" value="1"/>
</dbReference>
<feature type="region of interest" description="Disordered" evidence="32">
    <location>
        <begin position="330"/>
        <end position="364"/>
    </location>
</feature>
<evidence type="ECO:0000256" key="6">
    <source>
        <dbReference type="ARBA" id="ARBA00007325"/>
    </source>
</evidence>
<name>A0A9Q8SIK8_9PEZI</name>
<dbReference type="SUPFAM" id="SSF55326">
    <property type="entry name" value="PurM N-terminal domain-like"/>
    <property type="match status" value="1"/>
</dbReference>
<comment type="similarity">
    <text evidence="25">In the C-terminal section; belongs to the AIR synthase family.</text>
</comment>
<dbReference type="CDD" id="cd02196">
    <property type="entry name" value="PurM"/>
    <property type="match status" value="1"/>
</dbReference>
<evidence type="ECO:0000256" key="19">
    <source>
        <dbReference type="ARBA" id="ARBA00022927"/>
    </source>
</evidence>
<dbReference type="InterPro" id="IPR011990">
    <property type="entry name" value="TPR-like_helical_dom_sf"/>
</dbReference>
<gene>
    <name evidence="35" type="ORF">CLUP02_03508</name>
</gene>
<feature type="region of interest" description="Disordered" evidence="32">
    <location>
        <begin position="1"/>
        <end position="34"/>
    </location>
</feature>
<dbReference type="InterPro" id="IPR011054">
    <property type="entry name" value="Rudment_hybrid_motif"/>
</dbReference>
<dbReference type="InterPro" id="IPR016185">
    <property type="entry name" value="PreATP-grasp_dom_sf"/>
</dbReference>
<evidence type="ECO:0000256" key="14">
    <source>
        <dbReference type="ARBA" id="ARBA00022741"/>
    </source>
</evidence>
<dbReference type="GO" id="GO:0004641">
    <property type="term" value="F:phosphoribosylformylglycinamidine cyclo-ligase activity"/>
    <property type="evidence" value="ECO:0007669"/>
    <property type="project" value="UniProtKB-EC"/>
</dbReference>
<comment type="pathway">
    <text evidence="4">Purine metabolism; IMP biosynthesis via de novo pathway; 5-amino-1-(5-phospho-D-ribosyl)imidazole from N(2)-formyl-N(1)-(5-phospho-D-ribosyl)glycinamide: step 2/2.</text>
</comment>
<keyword evidence="16 31" id="KW-0067">ATP-binding</keyword>
<dbReference type="HAMAP" id="MF_00741">
    <property type="entry name" value="AIRS"/>
    <property type="match status" value="1"/>
</dbReference>
<comment type="catalytic activity">
    <reaction evidence="27">
        <text>2-formamido-N(1)-(5-O-phospho-beta-D-ribosyl)acetamidine + ATP = 5-amino-1-(5-phospho-beta-D-ribosyl)imidazole + ADP + phosphate + H(+)</text>
        <dbReference type="Rhea" id="RHEA:23032"/>
        <dbReference type="ChEBI" id="CHEBI:15378"/>
        <dbReference type="ChEBI" id="CHEBI:30616"/>
        <dbReference type="ChEBI" id="CHEBI:43474"/>
        <dbReference type="ChEBI" id="CHEBI:137981"/>
        <dbReference type="ChEBI" id="CHEBI:147287"/>
        <dbReference type="ChEBI" id="CHEBI:456216"/>
        <dbReference type="EC" id="6.3.3.1"/>
    </reaction>
</comment>
<evidence type="ECO:0000256" key="24">
    <source>
        <dbReference type="ARBA" id="ARBA00029388"/>
    </source>
</evidence>
<evidence type="ECO:0000256" key="4">
    <source>
        <dbReference type="ARBA" id="ARBA00004686"/>
    </source>
</evidence>
<evidence type="ECO:0000256" key="29">
    <source>
        <dbReference type="ARBA" id="ARBA00073291"/>
    </source>
</evidence>
<dbReference type="NCBIfam" id="TIGR00878">
    <property type="entry name" value="purM"/>
    <property type="match status" value="1"/>
</dbReference>
<keyword evidence="36" id="KW-1185">Reference proteome</keyword>
<dbReference type="PROSITE" id="PS50105">
    <property type="entry name" value="SAM_DOMAIN"/>
    <property type="match status" value="1"/>
</dbReference>
<dbReference type="GO" id="GO:0005829">
    <property type="term" value="C:cytosol"/>
    <property type="evidence" value="ECO:0007669"/>
    <property type="project" value="UniProtKB-SubCell"/>
</dbReference>
<feature type="region of interest" description="Disordered" evidence="32">
    <location>
        <begin position="46"/>
        <end position="157"/>
    </location>
</feature>
<comment type="pathway">
    <text evidence="5">Purine metabolism; IMP biosynthesis via de novo pathway; N(1)-(5-phospho-D-ribosyl)glycinamide from 5-phospho-alpha-D-ribose 1-diphosphate: step 2/2.</text>
</comment>
<feature type="compositionally biased region" description="Basic and acidic residues" evidence="32">
    <location>
        <begin position="332"/>
        <end position="341"/>
    </location>
</feature>
<dbReference type="PANTHER" id="PTHR10520">
    <property type="entry name" value="TRIFUNCTIONAL PURINE BIOSYNTHETIC PROTEIN ADENOSINE-3-RELATED"/>
    <property type="match status" value="1"/>
</dbReference>
<dbReference type="Gene3D" id="1.25.40.10">
    <property type="entry name" value="Tetratricopeptide repeat domain"/>
    <property type="match status" value="2"/>
</dbReference>
<dbReference type="SUPFAM" id="SSF56059">
    <property type="entry name" value="Glutathione synthetase ATP-binding domain-like"/>
    <property type="match status" value="1"/>
</dbReference>
<dbReference type="PROSITE" id="PS00184">
    <property type="entry name" value="GARS"/>
    <property type="match status" value="1"/>
</dbReference>
<dbReference type="Pfam" id="PF02844">
    <property type="entry name" value="GARS_N"/>
    <property type="match status" value="1"/>
</dbReference>
<dbReference type="GO" id="GO:0043488">
    <property type="term" value="P:regulation of mRNA stability"/>
    <property type="evidence" value="ECO:0007669"/>
    <property type="project" value="InterPro"/>
</dbReference>
<dbReference type="GeneID" id="73337538"/>
<evidence type="ECO:0000256" key="12">
    <source>
        <dbReference type="ARBA" id="ARBA00022598"/>
    </source>
</evidence>
<evidence type="ECO:0000256" key="23">
    <source>
        <dbReference type="ARBA" id="ARBA00024136"/>
    </source>
</evidence>
<keyword evidence="17" id="KW-0460">Magnesium</keyword>
<dbReference type="InterPro" id="IPR020562">
    <property type="entry name" value="PRibGlycinamide_synth_N"/>
</dbReference>
<feature type="domain" description="SAM" evidence="33">
    <location>
        <begin position="362"/>
        <end position="423"/>
    </location>
</feature>
<sequence>MNKLNVDSSRNSLARPTSTATGKRQSGLDPSTINAMFPDAAAAIATEKAKFTQQTGNPPSSNRNSAVGDSRQSMAAPTIAGPADNHDSNGQNQWTGGDQSVQGSRAPGGQTPMGQFVQPPPSSGLRSPRPPQISGNQNIQNTTLTTNDKPADLPLLSPYNPSGGNWASMVNTPLVANFNANTSGTQADMVANATAMKLAALSTVNNRFALDDVRKYRRARSNDAPGAPGQQGLPQNAQIPNTNVVMINEHGQVLSREQMIALQAQNMGFGQHRSRPSSPGIAMQPGGFGPMAFASPQNNGFLSAYDGASPLLNNGIPSVNVGQLGVGNHEGYLSDHSDMVRGRSPRGRRGSSKPPEDPTDPTLLQDIPSWLRSLRLHKYTENLKDMKWHELIELDDKALEDRGVNALGARRKMLKVFEQVKEAKNDDTFNHSRAHRPSGLNVLLDRQQAYRIEKERSCLRVATRVDCSIPCEKGVSTYTDKKLRVPFASELLCTFGFGHTSLPKSFGYSSLPTACQSANFGLRDKTIRRDWVFVDHTRKVGYFPQTQPTTSSIDKINAQVGTFPAHRNRIIPSSSAIMDSTWKEVEAANLEDNAHVDDDDDDLVSDADSDEMELRGDIAKYEQSVREFLSSHHTTGASAGAGIDGDDGGLRRAPPISRSKHASRSIRGPRKAAEPRGDIKLRLAGVNQAFMSGNYALARDLVFEIIRINAETHQAWTVLASIFREEGANDQALMAMVISAHLRPKDFAVWMDCASFAMSLAEGGQEGALKTALMCYSSAIKAQPTSLEARLGRAEASHRQGFFSQAITEFTYVIERRPLDIDVVRRLAEACADSGGMEDVQKAVSAYKTYFAHARSIEQEAGGELSWHDIGIYVELFACAGDFANAIADLKSLSRWLLGRPNDQLWDACFDDREWDRDHSRRVQIPSFDPSAYNMYTYGMGLPLEFRARLALYRLKIRDDEESDWRKMPQHLLIPCQLHLQWLDPTESATATAIEDFPYLVRDIADELCAAQRYQEALDYYELLRHSVYGQDATLLLQLGRCYLRKSDNVAAEDCFLVAIQVDETNIDARYELATIYEKAKEEEEAYILVTEAIALQGINDEGGLASDSRGDMRGIGSHRLSGSLASGLADGAKSRRRREYKRRPANSGIVRPRYRPKRLIAPDQRMQEERARADELTRRYEVVRSLKKEIQAGDHSLIPTWMAAAGDLVGEFRSFRKFYPWDKYLKFLGAANDVVFSASSRTQPGLSELAERLSKNMAPSLTDERRTNVTYEDDGYRGIPFGEWLELFLDYAISLALDNRAEEAYQVCEAARDSIVFVNSKDYMFLIHVAWAACAIYLSDEEMCVAVARFFMKVRQLDSDSYRMFAALCRLCQSPASWYNSGPAQKYILRQIKIIDASHLGTAQADRNYDVSVGDRTSTGEAKQLDTCLLMLYGHILFTSTSYTFALNYFLRARTLDPLNPMISLSVGLGYIHHALKRQADNRQYLIMQGFACVFEFCHSKLSGPPEEKREAFFGVARTFHMLGLHHLALEWYRKVIDADASDGVEPRGNASSRDVILNAAYNEYALLISSGSVDELEQSVLPRLCHEDKYISQDCMFVFLRRLAWISGSLSRRIQDIRCLIAISNNEYLMRNVAFTATMCQYWGQKGKVGAFSHFELEIFALIHSRHLLQSTSSPLLAYSNHPALGPIGLPLVQVSPSYGGGAAKKLFTSLSRPKSESSSILPFLSVSSALLTSSAHTWTFDYALHVPLCCFSFSITPPSMTSADSVRVLLIGNGGREHALAWKLSQSPRVVSILAVPGNGGTATCPKTTNVEDIAADDYPALVQLAKAQSVNLVVPGPEAPLVDGVEAYFRAAGIPCFGPSKEAAQMEGSKTFSKDFMKEYNIPTAAYENFSDYGRAVAYIEQVSHNVVIKATGLAAGKGVIIPTTKQEAKEALKQIMVDKAFGSAGDEVVIEEFLTGDELSILTFSDGTHTLSLPPAQDHKRIGDGDQGPNTGGMGCYAPTTIATKELIRQIDEDVIQPTITGMRKAGYPFRGILFTGLMITSQGPKVLEYNVRFGDPETQTVLPLLSSETDLAEIMMACTAHEARLDCVDIKIEDKYSATVVVAAGGYPGSYEKGTPMVVNQSTSPDITVFHAGTKLSPQGQLQTSGGRVIAVNATADSLEAAVKKAYEQGLTLISFDKMYYRKDIAHRAFRSQQGKEALTYAGAGVSVDAGNEFVERIKKAVRATKQPGADAEIGGFGGELDLAKCGLQLKDGELPVIVGAIDGVGTKLMIAQQMGKHDTVGIDLVAMNVNDLVVQGARPLMFLDYYGCSKLEMSTAAAFVEGVAAGCIDAGCTLVGGETAEMPGMYQKDDYDAAGCAVGVMVNSQRLPRQDDMVAGDVLLGLASSGVHSNGFSLVRRILEREGLAYTDPAPWDAGKTVGESLLTPTKIYVKSLRGVIENRLVKGLAHITGGGLIDNVPRMLPERLAAEIDLTSWEMPAVFKWLKTGGNVEPYQMVRTFNTGVGMVAAVDAANVDATVAALEAAGEKVLRLGHLVHRAGNEAHCRVLNLDTWTS</sequence>
<keyword evidence="18" id="KW-0694">RNA-binding</keyword>
<evidence type="ECO:0000256" key="30">
    <source>
        <dbReference type="PROSITE-ProRule" id="PRU00339"/>
    </source>
</evidence>
<feature type="domain" description="ATP-grasp" evidence="34">
    <location>
        <begin position="1878"/>
        <end position="2086"/>
    </location>
</feature>
<accession>A0A9Q8SIK8</accession>
<comment type="similarity">
    <text evidence="6">Belongs to the VTS1 family.</text>
</comment>
<feature type="compositionally biased region" description="Basic residues" evidence="32">
    <location>
        <begin position="1135"/>
        <end position="1145"/>
    </location>
</feature>
<dbReference type="Gene3D" id="3.30.1490.20">
    <property type="entry name" value="ATP-grasp fold, A domain"/>
    <property type="match status" value="1"/>
</dbReference>
<evidence type="ECO:0000256" key="22">
    <source>
        <dbReference type="ARBA" id="ARBA00024046"/>
    </source>
</evidence>
<dbReference type="SMART" id="SM01209">
    <property type="entry name" value="GARS_A"/>
    <property type="match status" value="1"/>
</dbReference>
<feature type="compositionally biased region" description="Low complexity" evidence="32">
    <location>
        <begin position="136"/>
        <end position="147"/>
    </location>
</feature>
<dbReference type="GO" id="GO:0003729">
    <property type="term" value="F:mRNA binding"/>
    <property type="evidence" value="ECO:0007669"/>
    <property type="project" value="InterPro"/>
</dbReference>
<evidence type="ECO:0000256" key="25">
    <source>
        <dbReference type="ARBA" id="ARBA00029444"/>
    </source>
</evidence>
<dbReference type="GO" id="GO:0015031">
    <property type="term" value="P:protein transport"/>
    <property type="evidence" value="ECO:0007669"/>
    <property type="project" value="UniProtKB-KW"/>
</dbReference>
<dbReference type="HAMAP" id="MF_00138">
    <property type="entry name" value="GARS"/>
    <property type="match status" value="1"/>
</dbReference>
<comment type="subunit">
    <text evidence="22">Monomer. Binds to RNA.</text>
</comment>
<keyword evidence="15" id="KW-0658">Purine biosynthesis</keyword>
<dbReference type="Gene3D" id="3.90.650.10">
    <property type="entry name" value="PurM-like C-terminal domain"/>
    <property type="match status" value="1"/>
</dbReference>
<dbReference type="SMART" id="SM00454">
    <property type="entry name" value="SAM"/>
    <property type="match status" value="1"/>
</dbReference>
<feature type="compositionally biased region" description="Polar residues" evidence="32">
    <location>
        <begin position="88"/>
        <end position="103"/>
    </location>
</feature>
<dbReference type="Gene3D" id="3.30.470.20">
    <property type="entry name" value="ATP-grasp fold, B domain"/>
    <property type="match status" value="1"/>
</dbReference>
<dbReference type="GO" id="GO:0046084">
    <property type="term" value="P:adenine biosynthetic process"/>
    <property type="evidence" value="ECO:0007669"/>
    <property type="project" value="TreeGrafter"/>
</dbReference>
<feature type="compositionally biased region" description="Basic residues" evidence="32">
    <location>
        <begin position="658"/>
        <end position="670"/>
    </location>
</feature>
<evidence type="ECO:0000256" key="5">
    <source>
        <dbReference type="ARBA" id="ARBA00005174"/>
    </source>
</evidence>
<feature type="region of interest" description="Disordered" evidence="32">
    <location>
        <begin position="629"/>
        <end position="673"/>
    </location>
</feature>
<dbReference type="Gene3D" id="1.10.150.50">
    <property type="entry name" value="Transcription Factor, Ets-1"/>
    <property type="match status" value="1"/>
</dbReference>
<dbReference type="InterPro" id="IPR036921">
    <property type="entry name" value="PurM-like_N_sf"/>
</dbReference>
<comment type="cofactor">
    <cofactor evidence="1">
        <name>Mg(2+)</name>
        <dbReference type="ChEBI" id="CHEBI:18420"/>
    </cofactor>
</comment>
<dbReference type="FunFam" id="3.30.1490.20:FF:000006">
    <property type="entry name" value="phosphoribosylamine--glycine ligase, chloroplastic-like"/>
    <property type="match status" value="1"/>
</dbReference>
<evidence type="ECO:0000259" key="33">
    <source>
        <dbReference type="PROSITE" id="PS50105"/>
    </source>
</evidence>
<dbReference type="Pfam" id="PF02769">
    <property type="entry name" value="AIRS_C"/>
    <property type="match status" value="1"/>
</dbReference>
<dbReference type="PROSITE" id="PS50975">
    <property type="entry name" value="ATP_GRASP"/>
    <property type="match status" value="1"/>
</dbReference>
<dbReference type="InterPro" id="IPR036676">
    <property type="entry name" value="PurM-like_C_sf"/>
</dbReference>
<evidence type="ECO:0000256" key="20">
    <source>
        <dbReference type="ARBA" id="ARBA00023211"/>
    </source>
</evidence>
<dbReference type="SUPFAM" id="SSF48452">
    <property type="entry name" value="TPR-like"/>
    <property type="match status" value="1"/>
</dbReference>
<evidence type="ECO:0000256" key="17">
    <source>
        <dbReference type="ARBA" id="ARBA00022842"/>
    </source>
</evidence>
<dbReference type="InterPro" id="IPR020560">
    <property type="entry name" value="PRibGlycinamide_synth_C-dom"/>
</dbReference>
<feature type="repeat" description="TPR" evidence="30">
    <location>
        <begin position="1033"/>
        <end position="1066"/>
    </location>
</feature>
<keyword evidence="20" id="KW-0464">Manganese</keyword>
<dbReference type="InterPro" id="IPR020559">
    <property type="entry name" value="PRibGlycinamide_synth_CS"/>
</dbReference>
<dbReference type="EC" id="6.3.3.1" evidence="8"/>
<dbReference type="InterPro" id="IPR037123">
    <property type="entry name" value="PRibGlycinamide_synth_C_sf"/>
</dbReference>
<reference evidence="35" key="1">
    <citation type="journal article" date="2021" name="Mol. Plant Microbe Interact.">
        <title>Complete Genome Sequence of the Plant-Pathogenic Fungus Colletotrichum lupini.</title>
        <authorList>
            <person name="Baroncelli R."/>
            <person name="Pensec F."/>
            <person name="Da Lio D."/>
            <person name="Boufleur T."/>
            <person name="Vicente I."/>
            <person name="Sarrocco S."/>
            <person name="Picot A."/>
            <person name="Baraldi E."/>
            <person name="Sukno S."/>
            <person name="Thon M."/>
            <person name="Le Floch G."/>
        </authorList>
    </citation>
    <scope>NUCLEOTIDE SEQUENCE</scope>
    <source>
        <strain evidence="35">IMI 504893</strain>
    </source>
</reference>
<dbReference type="FunFam" id="1.10.150.50:FF:000033">
    <property type="entry name" value="Protein vts1, variant"/>
    <property type="match status" value="1"/>
</dbReference>
<evidence type="ECO:0000256" key="7">
    <source>
        <dbReference type="ARBA" id="ARBA00007423"/>
    </source>
</evidence>
<dbReference type="Pfam" id="PF07647">
    <property type="entry name" value="SAM_2"/>
    <property type="match status" value="1"/>
</dbReference>
<dbReference type="Pfam" id="PF02843">
    <property type="entry name" value="GARS_C"/>
    <property type="match status" value="1"/>
</dbReference>
<evidence type="ECO:0000256" key="13">
    <source>
        <dbReference type="ARBA" id="ARBA00022723"/>
    </source>
</evidence>
<dbReference type="InterPro" id="IPR020561">
    <property type="entry name" value="PRibGlycinamid_synth_ATP-grasp"/>
</dbReference>
<dbReference type="CDD" id="cd09556">
    <property type="entry name" value="SAM_VTS1_fungal"/>
    <property type="match status" value="1"/>
</dbReference>
<dbReference type="FunFam" id="3.40.50.20:FF:000006">
    <property type="entry name" value="Phosphoribosylamine--glycine ligase, chloroplastic"/>
    <property type="match status" value="1"/>
</dbReference>
<feature type="region of interest" description="Disordered" evidence="32">
    <location>
        <begin position="219"/>
        <end position="238"/>
    </location>
</feature>
<dbReference type="SUPFAM" id="SSF51246">
    <property type="entry name" value="Rudiment single hybrid motif"/>
    <property type="match status" value="1"/>
</dbReference>
<dbReference type="Pfam" id="PF01071">
    <property type="entry name" value="GARS_A"/>
    <property type="match status" value="1"/>
</dbReference>
<dbReference type="InterPro" id="IPR010918">
    <property type="entry name" value="PurM-like_C_dom"/>
</dbReference>
<evidence type="ECO:0000256" key="31">
    <source>
        <dbReference type="PROSITE-ProRule" id="PRU00409"/>
    </source>
</evidence>
<dbReference type="FunFam" id="3.90.600.10:FF:000001">
    <property type="entry name" value="Trifunctional purine biosynthetic protein adenosine-3"/>
    <property type="match status" value="1"/>
</dbReference>
<dbReference type="SUPFAM" id="SSF56042">
    <property type="entry name" value="PurM C-terminal domain-like"/>
    <property type="match status" value="1"/>
</dbReference>
<comment type="subcellular location">
    <subcellularLocation>
        <location evidence="2">Cytoplasm</location>
        <location evidence="2">P-body</location>
    </subcellularLocation>
    <subcellularLocation>
        <location evidence="3">Cytoplasm</location>
        <location evidence="3">Cytosol</location>
    </subcellularLocation>
</comment>
<dbReference type="FunFam" id="3.90.650.10:FF:000007">
    <property type="entry name" value="Trifunctional purine biosynthetic protein adenosine-3"/>
    <property type="match status" value="1"/>
</dbReference>
<dbReference type="InterPro" id="IPR004733">
    <property type="entry name" value="PurM_cligase"/>
</dbReference>
<dbReference type="SMART" id="SM01210">
    <property type="entry name" value="GARS_C"/>
    <property type="match status" value="1"/>
</dbReference>
<dbReference type="GO" id="GO:0000932">
    <property type="term" value="C:P-body"/>
    <property type="evidence" value="ECO:0007669"/>
    <property type="project" value="UniProtKB-SubCell"/>
</dbReference>
<dbReference type="SUPFAM" id="SSF52440">
    <property type="entry name" value="PreATP-grasp domain"/>
    <property type="match status" value="1"/>
</dbReference>
<dbReference type="Gene3D" id="3.30.1330.10">
    <property type="entry name" value="PurM-like, N-terminal domain"/>
    <property type="match status" value="1"/>
</dbReference>
<feature type="compositionally biased region" description="Polar residues" evidence="32">
    <location>
        <begin position="51"/>
        <end position="75"/>
    </location>
</feature>
<comment type="catalytic activity">
    <reaction evidence="26">
        <text>5-phospho-beta-D-ribosylamine + glycine + ATP = N(1)-(5-phospho-beta-D-ribosyl)glycinamide + ADP + phosphate + H(+)</text>
        <dbReference type="Rhea" id="RHEA:17453"/>
        <dbReference type="ChEBI" id="CHEBI:15378"/>
        <dbReference type="ChEBI" id="CHEBI:30616"/>
        <dbReference type="ChEBI" id="CHEBI:43474"/>
        <dbReference type="ChEBI" id="CHEBI:57305"/>
        <dbReference type="ChEBI" id="CHEBI:58681"/>
        <dbReference type="ChEBI" id="CHEBI:143788"/>
        <dbReference type="ChEBI" id="CHEBI:456216"/>
        <dbReference type="EC" id="6.3.4.13"/>
    </reaction>
</comment>
<dbReference type="InterPro" id="IPR019734">
    <property type="entry name" value="TPR_rpt"/>
</dbReference>
<evidence type="ECO:0000256" key="32">
    <source>
        <dbReference type="SAM" id="MobiDB-lite"/>
    </source>
</evidence>
<dbReference type="SMART" id="SM00028">
    <property type="entry name" value="TPR"/>
    <property type="match status" value="6"/>
</dbReference>
<evidence type="ECO:0000256" key="8">
    <source>
        <dbReference type="ARBA" id="ARBA00013047"/>
    </source>
</evidence>
<dbReference type="PROSITE" id="PS50005">
    <property type="entry name" value="TPR"/>
    <property type="match status" value="1"/>
</dbReference>
<keyword evidence="21" id="KW-0511">Multifunctional enzyme</keyword>
<evidence type="ECO:0000256" key="3">
    <source>
        <dbReference type="ARBA" id="ARBA00004514"/>
    </source>
</evidence>
<dbReference type="EC" id="6.3.4.13" evidence="9"/>
<dbReference type="FunFam" id="3.30.1330.10:FF:000001">
    <property type="entry name" value="Phosphoribosylformylglycinamidine cyclo-ligase"/>
    <property type="match status" value="1"/>
</dbReference>
<dbReference type="SUPFAM" id="SSF47769">
    <property type="entry name" value="SAM/Pointed domain"/>
    <property type="match status" value="1"/>
</dbReference>
<feature type="region of interest" description="Disordered" evidence="32">
    <location>
        <begin position="1125"/>
        <end position="1147"/>
    </location>
</feature>
<evidence type="ECO:0000259" key="34">
    <source>
        <dbReference type="PROSITE" id="PS50975"/>
    </source>
</evidence>
<dbReference type="InterPro" id="IPR000115">
    <property type="entry name" value="PRibGlycinamide_synth"/>
</dbReference>
<evidence type="ECO:0000313" key="35">
    <source>
        <dbReference type="EMBL" id="UQC78034.1"/>
    </source>
</evidence>
<dbReference type="RefSeq" id="XP_049139671.1">
    <property type="nucleotide sequence ID" value="XM_049282528.1"/>
</dbReference>
<keyword evidence="10" id="KW-0813">Transport</keyword>
<dbReference type="GO" id="GO:0005524">
    <property type="term" value="F:ATP binding"/>
    <property type="evidence" value="ECO:0007669"/>
    <property type="project" value="UniProtKB-UniRule"/>
</dbReference>
<dbReference type="KEGG" id="clup:CLUP02_03508"/>
<evidence type="ECO:0000256" key="21">
    <source>
        <dbReference type="ARBA" id="ARBA00023268"/>
    </source>
</evidence>
<evidence type="ECO:0000256" key="10">
    <source>
        <dbReference type="ARBA" id="ARBA00022448"/>
    </source>
</evidence>
<dbReference type="NCBIfam" id="TIGR00877">
    <property type="entry name" value="purD"/>
    <property type="match status" value="1"/>
</dbReference>
<evidence type="ECO:0000256" key="27">
    <source>
        <dbReference type="ARBA" id="ARBA00049057"/>
    </source>
</evidence>